<keyword evidence="2" id="KW-0472">Membrane</keyword>
<feature type="transmembrane region" description="Helical" evidence="2">
    <location>
        <begin position="390"/>
        <end position="407"/>
    </location>
</feature>
<feature type="region of interest" description="Disordered" evidence="1">
    <location>
        <begin position="271"/>
        <end position="304"/>
    </location>
</feature>
<dbReference type="OrthoDB" id="3981028at2759"/>
<dbReference type="Proteomes" id="UP000807353">
    <property type="component" value="Unassembled WGS sequence"/>
</dbReference>
<dbReference type="EMBL" id="MU150241">
    <property type="protein sequence ID" value="KAF9466623.1"/>
    <property type="molecule type" value="Genomic_DNA"/>
</dbReference>
<keyword evidence="2" id="KW-0812">Transmembrane</keyword>
<dbReference type="AlphaFoldDB" id="A0A9P5YAZ6"/>
<evidence type="ECO:0000256" key="2">
    <source>
        <dbReference type="SAM" id="Phobius"/>
    </source>
</evidence>
<evidence type="ECO:0000313" key="3">
    <source>
        <dbReference type="EMBL" id="KAF9466623.1"/>
    </source>
</evidence>
<keyword evidence="4" id="KW-1185">Reference proteome</keyword>
<gene>
    <name evidence="3" type="ORF">BDZ94DRAFT_1251378</name>
</gene>
<proteinExistence type="predicted"/>
<protein>
    <submittedName>
        <fullName evidence="3">Uncharacterized protein</fullName>
    </submittedName>
</protein>
<feature type="compositionally biased region" description="Low complexity" evidence="1">
    <location>
        <begin position="316"/>
        <end position="329"/>
    </location>
</feature>
<name>A0A9P5YAZ6_9AGAR</name>
<organism evidence="3 4">
    <name type="scientific">Collybia nuda</name>
    <dbReference type="NCBI Taxonomy" id="64659"/>
    <lineage>
        <taxon>Eukaryota</taxon>
        <taxon>Fungi</taxon>
        <taxon>Dikarya</taxon>
        <taxon>Basidiomycota</taxon>
        <taxon>Agaricomycotina</taxon>
        <taxon>Agaricomycetes</taxon>
        <taxon>Agaricomycetidae</taxon>
        <taxon>Agaricales</taxon>
        <taxon>Tricholomatineae</taxon>
        <taxon>Clitocybaceae</taxon>
        <taxon>Collybia</taxon>
    </lineage>
</organism>
<feature type="compositionally biased region" description="Low complexity" evidence="1">
    <location>
        <begin position="271"/>
        <end position="299"/>
    </location>
</feature>
<comment type="caution">
    <text evidence="3">The sequence shown here is derived from an EMBL/GenBank/DDBJ whole genome shotgun (WGS) entry which is preliminary data.</text>
</comment>
<feature type="region of interest" description="Disordered" evidence="1">
    <location>
        <begin position="316"/>
        <end position="364"/>
    </location>
</feature>
<accession>A0A9P5YAZ6</accession>
<evidence type="ECO:0000256" key="1">
    <source>
        <dbReference type="SAM" id="MobiDB-lite"/>
    </source>
</evidence>
<sequence>MPTATSTLTTRTPYSNQVHLKGTIPLRKPSPPPPPPPLSATTATLRTLYNRAARAFLLRDISLTHSLIESAFTLIHPPSAVSDLLSDQRRKWDILRITLESTVYSSHPTPDDSLPRPLQDSLVASPQALLTSIYTRSLALFTPGSGVSQKSKATPSYLPSQVLITLIYSSLRIDCPDVGRGMIEDWLSHREVATGETKDESYEKILELYCLYILPKLDQWDYATEFLEYEGELLADIREGFKKSLKALQAEATPSHQPYDSAFTTISASSSRVYSPAPSSSSSSSSLSTTSTHTVVPSTKRATHTLSNLTPLNHASISTTSLSSDSTATPRQRSGRPMLKSRTANSSSTSYSSTHLPRPHPQAAAMRSSSLSTYALIKASLAPYLTTSNISTFFILFVIFPFVSLVLRARHKRRKAIVSGNPGSYMQNNAALARRRLQINEAGLLGRVWSDIVRVVLDTVRMAGSGLV</sequence>
<keyword evidence="2" id="KW-1133">Transmembrane helix</keyword>
<reference evidence="3" key="1">
    <citation type="submission" date="2020-11" db="EMBL/GenBank/DDBJ databases">
        <authorList>
            <consortium name="DOE Joint Genome Institute"/>
            <person name="Ahrendt S."/>
            <person name="Riley R."/>
            <person name="Andreopoulos W."/>
            <person name="Labutti K."/>
            <person name="Pangilinan J."/>
            <person name="Ruiz-Duenas F.J."/>
            <person name="Barrasa J.M."/>
            <person name="Sanchez-Garcia M."/>
            <person name="Camarero S."/>
            <person name="Miyauchi S."/>
            <person name="Serrano A."/>
            <person name="Linde D."/>
            <person name="Babiker R."/>
            <person name="Drula E."/>
            <person name="Ayuso-Fernandez I."/>
            <person name="Pacheco R."/>
            <person name="Padilla G."/>
            <person name="Ferreira P."/>
            <person name="Barriuso J."/>
            <person name="Kellner H."/>
            <person name="Castanera R."/>
            <person name="Alfaro M."/>
            <person name="Ramirez L."/>
            <person name="Pisabarro A.G."/>
            <person name="Kuo A."/>
            <person name="Tritt A."/>
            <person name="Lipzen A."/>
            <person name="He G."/>
            <person name="Yan M."/>
            <person name="Ng V."/>
            <person name="Cullen D."/>
            <person name="Martin F."/>
            <person name="Rosso M.-N."/>
            <person name="Henrissat B."/>
            <person name="Hibbett D."/>
            <person name="Martinez A.T."/>
            <person name="Grigoriev I.V."/>
        </authorList>
    </citation>
    <scope>NUCLEOTIDE SEQUENCE</scope>
    <source>
        <strain evidence="3">CBS 247.69</strain>
    </source>
</reference>
<evidence type="ECO:0000313" key="4">
    <source>
        <dbReference type="Proteomes" id="UP000807353"/>
    </source>
</evidence>
<feature type="compositionally biased region" description="Low complexity" evidence="1">
    <location>
        <begin position="341"/>
        <end position="354"/>
    </location>
</feature>